<comment type="similarity">
    <text evidence="1">Belongs to the annexin family.</text>
</comment>
<evidence type="ECO:0000256" key="3">
    <source>
        <dbReference type="ARBA" id="ARBA00023216"/>
    </source>
</evidence>
<dbReference type="InterPro" id="IPR037104">
    <property type="entry name" value="Annexin_sf"/>
</dbReference>
<organism evidence="4 6">
    <name type="scientific">Actinia tenebrosa</name>
    <name type="common">Australian red waratah sea anemone</name>
    <dbReference type="NCBI Taxonomy" id="6105"/>
    <lineage>
        <taxon>Eukaryota</taxon>
        <taxon>Metazoa</taxon>
        <taxon>Cnidaria</taxon>
        <taxon>Anthozoa</taxon>
        <taxon>Hexacorallia</taxon>
        <taxon>Actiniaria</taxon>
        <taxon>Actiniidae</taxon>
        <taxon>Actinia</taxon>
    </lineage>
</organism>
<keyword evidence="3" id="KW-0041">Annexin</keyword>
<dbReference type="GO" id="GO:0012506">
    <property type="term" value="C:vesicle membrane"/>
    <property type="evidence" value="ECO:0007669"/>
    <property type="project" value="TreeGrafter"/>
</dbReference>
<keyword evidence="2" id="KW-0677">Repeat</keyword>
<dbReference type="Gene3D" id="1.10.220.10">
    <property type="entry name" value="Annexin"/>
    <property type="match status" value="3"/>
</dbReference>
<name>A0A6P8IYE5_ACTTE</name>
<dbReference type="SUPFAM" id="SSF47874">
    <property type="entry name" value="Annexin"/>
    <property type="match status" value="1"/>
</dbReference>
<dbReference type="GeneID" id="116306300"/>
<dbReference type="InterPro" id="IPR001464">
    <property type="entry name" value="Annexin"/>
</dbReference>
<dbReference type="SMART" id="SM00335">
    <property type="entry name" value="ANX"/>
    <property type="match status" value="3"/>
</dbReference>
<dbReference type="GO" id="GO:0005886">
    <property type="term" value="C:plasma membrane"/>
    <property type="evidence" value="ECO:0007669"/>
    <property type="project" value="TreeGrafter"/>
</dbReference>
<dbReference type="GO" id="GO:0005737">
    <property type="term" value="C:cytoplasm"/>
    <property type="evidence" value="ECO:0007669"/>
    <property type="project" value="TreeGrafter"/>
</dbReference>
<evidence type="ECO:0000256" key="2">
    <source>
        <dbReference type="ARBA" id="ARBA00022737"/>
    </source>
</evidence>
<dbReference type="Pfam" id="PF00191">
    <property type="entry name" value="Annexin"/>
    <property type="match status" value="3"/>
</dbReference>
<dbReference type="GO" id="GO:0005634">
    <property type="term" value="C:nucleus"/>
    <property type="evidence" value="ECO:0007669"/>
    <property type="project" value="TreeGrafter"/>
</dbReference>
<dbReference type="RefSeq" id="XP_031572191.1">
    <property type="nucleotide sequence ID" value="XM_031716331.1"/>
</dbReference>
<dbReference type="PANTHER" id="PTHR10502:SF175">
    <property type="entry name" value="ANNEXIN A13"/>
    <property type="match status" value="1"/>
</dbReference>
<evidence type="ECO:0000313" key="4">
    <source>
        <dbReference type="Proteomes" id="UP000515163"/>
    </source>
</evidence>
<dbReference type="GO" id="GO:0001786">
    <property type="term" value="F:phosphatidylserine binding"/>
    <property type="evidence" value="ECO:0007669"/>
    <property type="project" value="TreeGrafter"/>
</dbReference>
<evidence type="ECO:0000313" key="5">
    <source>
        <dbReference type="RefSeq" id="XP_031572191.1"/>
    </source>
</evidence>
<accession>A0A6P8IYE5</accession>
<gene>
    <name evidence="5 6" type="primary">LOC116306300</name>
</gene>
<keyword evidence="4" id="KW-1185">Reference proteome</keyword>
<dbReference type="InterPro" id="IPR018502">
    <property type="entry name" value="Annexin_repeat"/>
</dbReference>
<sequence>MGCSESIQREVFVTRSHRKQTILNWDLESARLHKIVNAIGTDENAVIQILATFKCSERQRIILAYKKTYGKDLISVLESELSLGYQEAATALLYRPEVYDAKSLHQAIEDHENDTLIEIICSRKTLAIEMIREAYQEEFTCSLENDLLSIQDQDLRELLIKFCTINTEGVRSKADRTAAQERAIRLHSYGDLVELLCEPLGRNQLKATFEELETLYMKPIDVYIDNQYKGKSLDFRRALKAYVACTISPPAFFCKELNKALEKNSRSKKVLRIVITRSETDLYYIIREYLSCYSIQLTKAIQKKCLPHYTHPLKIILAIRGQYQESAVRM</sequence>
<dbReference type="PROSITE" id="PS51897">
    <property type="entry name" value="ANNEXIN_2"/>
    <property type="match status" value="2"/>
</dbReference>
<dbReference type="KEGG" id="aten:116306300"/>
<dbReference type="GO" id="GO:0005509">
    <property type="term" value="F:calcium ion binding"/>
    <property type="evidence" value="ECO:0007669"/>
    <property type="project" value="InterPro"/>
</dbReference>
<dbReference type="OrthoDB" id="5954565at2759"/>
<dbReference type="PANTHER" id="PTHR10502">
    <property type="entry name" value="ANNEXIN"/>
    <property type="match status" value="1"/>
</dbReference>
<dbReference type="Proteomes" id="UP000515163">
    <property type="component" value="Unplaced"/>
</dbReference>
<evidence type="ECO:0000313" key="6">
    <source>
        <dbReference type="RefSeq" id="XP_031572192.1"/>
    </source>
</evidence>
<dbReference type="RefSeq" id="XP_031572192.1">
    <property type="nucleotide sequence ID" value="XM_031716332.1"/>
</dbReference>
<proteinExistence type="inferred from homology"/>
<protein>
    <submittedName>
        <fullName evidence="5 6">Annexin A13-like</fullName>
    </submittedName>
</protein>
<dbReference type="GO" id="GO:0005544">
    <property type="term" value="F:calcium-dependent phospholipid binding"/>
    <property type="evidence" value="ECO:0007669"/>
    <property type="project" value="InterPro"/>
</dbReference>
<dbReference type="PRINTS" id="PR00196">
    <property type="entry name" value="ANNEXIN"/>
</dbReference>
<reference evidence="5 6" key="1">
    <citation type="submission" date="2025-04" db="UniProtKB">
        <authorList>
            <consortium name="RefSeq"/>
        </authorList>
    </citation>
    <scope>IDENTIFICATION</scope>
    <source>
        <tissue evidence="5 6">Tentacle</tissue>
    </source>
</reference>
<dbReference type="AlphaFoldDB" id="A0A6P8IYE5"/>
<evidence type="ECO:0000256" key="1">
    <source>
        <dbReference type="ARBA" id="ARBA00007831"/>
    </source>
</evidence>